<dbReference type="Pfam" id="PF02753">
    <property type="entry name" value="PapD_C"/>
    <property type="match status" value="1"/>
</dbReference>
<dbReference type="InterPro" id="IPR001829">
    <property type="entry name" value="Pili_assmbl_chaperone_bac"/>
</dbReference>
<feature type="chain" id="PRO_5020206319" evidence="7">
    <location>
        <begin position="25"/>
        <end position="247"/>
    </location>
</feature>
<dbReference type="Proteomes" id="UP000294829">
    <property type="component" value="Unassembled WGS sequence"/>
</dbReference>
<evidence type="ECO:0000313" key="11">
    <source>
        <dbReference type="Proteomes" id="UP000294829"/>
    </source>
</evidence>
<dbReference type="SUPFAM" id="SSF49354">
    <property type="entry name" value="PapD-like"/>
    <property type="match status" value="1"/>
</dbReference>
<dbReference type="PRINTS" id="PR00969">
    <property type="entry name" value="CHAPERONPILI"/>
</dbReference>
<dbReference type="InterPro" id="IPR016147">
    <property type="entry name" value="Pili_assmbl_chaperone_N"/>
</dbReference>
<keyword evidence="5 6" id="KW-0143">Chaperone</keyword>
<comment type="subcellular location">
    <subcellularLocation>
        <location evidence="1 6">Periplasm</location>
    </subcellularLocation>
</comment>
<dbReference type="InterPro" id="IPR016148">
    <property type="entry name" value="Pili_assmbl_chaperone_C"/>
</dbReference>
<dbReference type="GO" id="GO:0030288">
    <property type="term" value="C:outer membrane-bounded periplasmic space"/>
    <property type="evidence" value="ECO:0007669"/>
    <property type="project" value="InterPro"/>
</dbReference>
<gene>
    <name evidence="10" type="ORF">E2I14_17915</name>
</gene>
<dbReference type="InterPro" id="IPR008962">
    <property type="entry name" value="PapD-like_sf"/>
</dbReference>
<comment type="caution">
    <text evidence="10">The sequence shown here is derived from an EMBL/GenBank/DDBJ whole genome shotgun (WGS) entry which is preliminary data.</text>
</comment>
<dbReference type="SUPFAM" id="SSF49584">
    <property type="entry name" value="Periplasmic chaperone C-domain"/>
    <property type="match status" value="1"/>
</dbReference>
<dbReference type="InterPro" id="IPR036316">
    <property type="entry name" value="Pili_assmbl_chap_C_dom_sf"/>
</dbReference>
<reference evidence="10 11" key="1">
    <citation type="submission" date="2019-03" db="EMBL/GenBank/DDBJ databases">
        <title>Sapientia aquatica gen. nov., sp. nov., isolated from a crater lake.</title>
        <authorList>
            <person name="Felfoldi T."/>
            <person name="Szabo A."/>
            <person name="Toth E."/>
            <person name="Schumann P."/>
            <person name="Keki Z."/>
            <person name="Marialigeti K."/>
            <person name="Mathe I."/>
        </authorList>
    </citation>
    <scope>NUCLEOTIDE SEQUENCE [LARGE SCALE GENOMIC DNA]</scope>
    <source>
        <strain evidence="10 11">SA-152</strain>
    </source>
</reference>
<name>A0A4R5VPU0_9BURK</name>
<keyword evidence="11" id="KW-1185">Reference proteome</keyword>
<keyword evidence="3 7" id="KW-0732">Signal</keyword>
<accession>A0A4R5VPU0</accession>
<evidence type="ECO:0000256" key="6">
    <source>
        <dbReference type="RuleBase" id="RU003918"/>
    </source>
</evidence>
<evidence type="ECO:0000256" key="2">
    <source>
        <dbReference type="ARBA" id="ARBA00007399"/>
    </source>
</evidence>
<evidence type="ECO:0000313" key="10">
    <source>
        <dbReference type="EMBL" id="TDK60511.1"/>
    </source>
</evidence>
<dbReference type="PANTHER" id="PTHR30251:SF7">
    <property type="entry name" value="FIMBRIAE CHAPARONE"/>
    <property type="match status" value="1"/>
</dbReference>
<dbReference type="EMBL" id="SMYL01000016">
    <property type="protein sequence ID" value="TDK60511.1"/>
    <property type="molecule type" value="Genomic_DNA"/>
</dbReference>
<sequence length="247" mass="27210">MFNKYAAWACAIALCIGPQPICQAGVTASTTRVIFPSEAKEQSLELVNLNAYPVLVQTWIDDGNIKGTPEESDAPIFTVPPIFRMEPKERSFLRLINSGATLPNDRESLFWLNLVEVPPQDSASANKNDQLTITLRTQLKVFVRPAGLAIPANALLNELVFKIDSNANSSTLIIENPTPYFATISAIEIQRDQASQSYSTDMIKPFGRDSVPLQGISKNTNEQIQLRFFLVDDSGQSVSGHRVLSAR</sequence>
<evidence type="ECO:0000256" key="1">
    <source>
        <dbReference type="ARBA" id="ARBA00004418"/>
    </source>
</evidence>
<feature type="signal peptide" evidence="7">
    <location>
        <begin position="1"/>
        <end position="24"/>
    </location>
</feature>
<dbReference type="PROSITE" id="PS00635">
    <property type="entry name" value="PILI_CHAPERONE"/>
    <property type="match status" value="1"/>
</dbReference>
<dbReference type="InterPro" id="IPR013783">
    <property type="entry name" value="Ig-like_fold"/>
</dbReference>
<dbReference type="InterPro" id="IPR050643">
    <property type="entry name" value="Periplasmic_pilus_chap"/>
</dbReference>
<proteinExistence type="inferred from homology"/>
<comment type="similarity">
    <text evidence="2 6">Belongs to the periplasmic pilus chaperone family.</text>
</comment>
<organism evidence="10 11">
    <name type="scientific">Sapientia aquatica</name>
    <dbReference type="NCBI Taxonomy" id="1549640"/>
    <lineage>
        <taxon>Bacteria</taxon>
        <taxon>Pseudomonadati</taxon>
        <taxon>Pseudomonadota</taxon>
        <taxon>Betaproteobacteria</taxon>
        <taxon>Burkholderiales</taxon>
        <taxon>Oxalobacteraceae</taxon>
        <taxon>Sapientia</taxon>
    </lineage>
</organism>
<evidence type="ECO:0000256" key="5">
    <source>
        <dbReference type="ARBA" id="ARBA00023186"/>
    </source>
</evidence>
<dbReference type="InterPro" id="IPR018046">
    <property type="entry name" value="Pili_assmbl_chaperone_CS"/>
</dbReference>
<dbReference type="RefSeq" id="WP_133331085.1">
    <property type="nucleotide sequence ID" value="NZ_SMYL01000016.1"/>
</dbReference>
<evidence type="ECO:0000259" key="9">
    <source>
        <dbReference type="Pfam" id="PF02753"/>
    </source>
</evidence>
<evidence type="ECO:0000256" key="7">
    <source>
        <dbReference type="SAM" id="SignalP"/>
    </source>
</evidence>
<protein>
    <submittedName>
        <fullName evidence="10">Molecular chaperone</fullName>
    </submittedName>
</protein>
<dbReference type="GO" id="GO:0071555">
    <property type="term" value="P:cell wall organization"/>
    <property type="evidence" value="ECO:0007669"/>
    <property type="project" value="InterPro"/>
</dbReference>
<feature type="domain" description="Pili assembly chaperone C-terminal" evidence="9">
    <location>
        <begin position="174"/>
        <end position="237"/>
    </location>
</feature>
<evidence type="ECO:0000256" key="3">
    <source>
        <dbReference type="ARBA" id="ARBA00022729"/>
    </source>
</evidence>
<dbReference type="OrthoDB" id="9131059at2"/>
<dbReference type="AlphaFoldDB" id="A0A4R5VPU0"/>
<dbReference type="PANTHER" id="PTHR30251">
    <property type="entry name" value="PILUS ASSEMBLY CHAPERONE"/>
    <property type="match status" value="1"/>
</dbReference>
<dbReference type="Pfam" id="PF00345">
    <property type="entry name" value="PapD_N"/>
    <property type="match status" value="1"/>
</dbReference>
<dbReference type="Gene3D" id="2.60.40.10">
    <property type="entry name" value="Immunoglobulins"/>
    <property type="match status" value="2"/>
</dbReference>
<feature type="domain" description="Pili assembly chaperone N-terminal" evidence="8">
    <location>
        <begin position="25"/>
        <end position="148"/>
    </location>
</feature>
<evidence type="ECO:0000259" key="8">
    <source>
        <dbReference type="Pfam" id="PF00345"/>
    </source>
</evidence>
<keyword evidence="4" id="KW-0574">Periplasm</keyword>
<evidence type="ECO:0000256" key="4">
    <source>
        <dbReference type="ARBA" id="ARBA00022764"/>
    </source>
</evidence>